<accession>A0A6G0WD95</accession>
<keyword evidence="4" id="KW-0969">Cilium</keyword>
<feature type="domain" description="BART" evidence="6">
    <location>
        <begin position="57"/>
        <end position="144"/>
    </location>
</feature>
<dbReference type="Pfam" id="PF11527">
    <property type="entry name" value="ARL2_Bind_BART"/>
    <property type="match status" value="1"/>
</dbReference>
<gene>
    <name evidence="7" type="ORF">Ae201684_016498</name>
</gene>
<dbReference type="GO" id="GO:0005929">
    <property type="term" value="C:cilium"/>
    <property type="evidence" value="ECO:0007669"/>
    <property type="project" value="UniProtKB-SubCell"/>
</dbReference>
<keyword evidence="5" id="KW-0966">Cell projection</keyword>
<evidence type="ECO:0000256" key="2">
    <source>
        <dbReference type="ARBA" id="ARBA00004496"/>
    </source>
</evidence>
<evidence type="ECO:0000313" key="8">
    <source>
        <dbReference type="Proteomes" id="UP000481153"/>
    </source>
</evidence>
<name>A0A6G0WD95_9STRA</name>
<evidence type="ECO:0000256" key="4">
    <source>
        <dbReference type="ARBA" id="ARBA00023069"/>
    </source>
</evidence>
<sequence length="156" mass="18468">MNFQRLLASAREDVDRETKAVRRPPKACNVISKVLEYMLDMDEDGFDELFEFEQRVLPYFEGDASTSEYRLECTQAHQEFEALVEKKLQAFLARNGWSTDEFHRRMKEELATIDSMEKEHEHAEELVRMIYDAFDFDSWAHSMRYSANHRGASSRK</sequence>
<comment type="caution">
    <text evidence="7">The sequence shown here is derived from an EMBL/GenBank/DDBJ whole genome shotgun (WGS) entry which is preliminary data.</text>
</comment>
<dbReference type="Gene3D" id="1.20.1520.10">
    <property type="entry name" value="ADP-ribosylation factor-like 2-binding protein, domain"/>
    <property type="match status" value="1"/>
</dbReference>
<evidence type="ECO:0000256" key="1">
    <source>
        <dbReference type="ARBA" id="ARBA00004138"/>
    </source>
</evidence>
<dbReference type="AlphaFoldDB" id="A0A6G0WD95"/>
<evidence type="ECO:0000256" key="5">
    <source>
        <dbReference type="ARBA" id="ARBA00023273"/>
    </source>
</evidence>
<organism evidence="7 8">
    <name type="scientific">Aphanomyces euteiches</name>
    <dbReference type="NCBI Taxonomy" id="100861"/>
    <lineage>
        <taxon>Eukaryota</taxon>
        <taxon>Sar</taxon>
        <taxon>Stramenopiles</taxon>
        <taxon>Oomycota</taxon>
        <taxon>Saprolegniomycetes</taxon>
        <taxon>Saprolegniales</taxon>
        <taxon>Verrucalvaceae</taxon>
        <taxon>Aphanomyces</taxon>
    </lineage>
</organism>
<dbReference type="Proteomes" id="UP000481153">
    <property type="component" value="Unassembled WGS sequence"/>
</dbReference>
<reference evidence="7 8" key="1">
    <citation type="submission" date="2019-07" db="EMBL/GenBank/DDBJ databases">
        <title>Genomics analysis of Aphanomyces spp. identifies a new class of oomycete effector associated with host adaptation.</title>
        <authorList>
            <person name="Gaulin E."/>
        </authorList>
    </citation>
    <scope>NUCLEOTIDE SEQUENCE [LARGE SCALE GENOMIC DNA]</scope>
    <source>
        <strain evidence="7 8">ATCC 201684</strain>
    </source>
</reference>
<dbReference type="InterPro" id="IPR023379">
    <property type="entry name" value="BART_dom"/>
</dbReference>
<evidence type="ECO:0000313" key="7">
    <source>
        <dbReference type="EMBL" id="KAF0724938.1"/>
    </source>
</evidence>
<dbReference type="VEuPathDB" id="FungiDB:AeMF1_003163"/>
<evidence type="ECO:0000259" key="6">
    <source>
        <dbReference type="Pfam" id="PF11527"/>
    </source>
</evidence>
<comment type="subcellular location">
    <subcellularLocation>
        <location evidence="1">Cell projection</location>
        <location evidence="1">Cilium</location>
    </subcellularLocation>
    <subcellularLocation>
        <location evidence="2">Cytoplasm</location>
    </subcellularLocation>
</comment>
<keyword evidence="3" id="KW-0963">Cytoplasm</keyword>
<proteinExistence type="predicted"/>
<evidence type="ECO:0000256" key="3">
    <source>
        <dbReference type="ARBA" id="ARBA00022490"/>
    </source>
</evidence>
<dbReference type="GO" id="GO:0005737">
    <property type="term" value="C:cytoplasm"/>
    <property type="evidence" value="ECO:0007669"/>
    <property type="project" value="UniProtKB-SubCell"/>
</dbReference>
<dbReference type="InterPro" id="IPR042541">
    <property type="entry name" value="BART_sf"/>
</dbReference>
<keyword evidence="8" id="KW-1185">Reference proteome</keyword>
<protein>
    <recommendedName>
        <fullName evidence="6">BART domain-containing protein</fullName>
    </recommendedName>
</protein>
<dbReference type="EMBL" id="VJMJ01000254">
    <property type="protein sequence ID" value="KAF0724938.1"/>
    <property type="molecule type" value="Genomic_DNA"/>
</dbReference>